<keyword evidence="17" id="KW-1185">Reference proteome</keyword>
<dbReference type="OrthoDB" id="3237269at2759"/>
<feature type="domain" description="Glycoside hydrolase family 31 N-terminal" evidence="14">
    <location>
        <begin position="86"/>
        <end position="302"/>
    </location>
</feature>
<protein>
    <recommendedName>
        <fullName evidence="10">Probable glucan 1,3-alpha-glucosidase</fullName>
    </recommendedName>
    <alternativeName>
        <fullName evidence="9">Glucosidase II subunit alpha</fullName>
    </alternativeName>
</protein>
<accession>A0A5J5ANZ6</accession>
<evidence type="ECO:0000259" key="14">
    <source>
        <dbReference type="Pfam" id="PF13802"/>
    </source>
</evidence>
<proteinExistence type="inferred from homology"/>
<dbReference type="GO" id="GO:0090599">
    <property type="term" value="F:alpha-glucosidase activity"/>
    <property type="evidence" value="ECO:0007669"/>
    <property type="project" value="TreeGrafter"/>
</dbReference>
<dbReference type="GO" id="GO:0006491">
    <property type="term" value="P:N-glycan processing"/>
    <property type="evidence" value="ECO:0007669"/>
    <property type="project" value="TreeGrafter"/>
</dbReference>
<dbReference type="InterPro" id="IPR030458">
    <property type="entry name" value="Glyco_hydro_31_AS"/>
</dbReference>
<dbReference type="GO" id="GO:0005975">
    <property type="term" value="P:carbohydrate metabolic process"/>
    <property type="evidence" value="ECO:0007669"/>
    <property type="project" value="InterPro"/>
</dbReference>
<feature type="signal peptide" evidence="12">
    <location>
        <begin position="1"/>
        <end position="24"/>
    </location>
</feature>
<organism evidence="16 17">
    <name type="scientific">Nyssa sinensis</name>
    <dbReference type="NCBI Taxonomy" id="561372"/>
    <lineage>
        <taxon>Eukaryota</taxon>
        <taxon>Viridiplantae</taxon>
        <taxon>Streptophyta</taxon>
        <taxon>Embryophyta</taxon>
        <taxon>Tracheophyta</taxon>
        <taxon>Spermatophyta</taxon>
        <taxon>Magnoliopsida</taxon>
        <taxon>eudicotyledons</taxon>
        <taxon>Gunneridae</taxon>
        <taxon>Pentapetalae</taxon>
        <taxon>asterids</taxon>
        <taxon>Cornales</taxon>
        <taxon>Nyssaceae</taxon>
        <taxon>Nyssa</taxon>
    </lineage>
</organism>
<keyword evidence="8 11" id="KW-0326">Glycosidase</keyword>
<dbReference type="Proteomes" id="UP000325577">
    <property type="component" value="Linkage Group LG2"/>
</dbReference>
<evidence type="ECO:0000256" key="4">
    <source>
        <dbReference type="ARBA" id="ARBA00022729"/>
    </source>
</evidence>
<dbReference type="PROSITE" id="PS00129">
    <property type="entry name" value="GLYCOSYL_HYDROL_F31_1"/>
    <property type="match status" value="1"/>
</dbReference>
<evidence type="ECO:0000259" key="15">
    <source>
        <dbReference type="Pfam" id="PF21365"/>
    </source>
</evidence>
<dbReference type="InterPro" id="IPR048395">
    <property type="entry name" value="Glyco_hydro_31_C"/>
</dbReference>
<evidence type="ECO:0000313" key="17">
    <source>
        <dbReference type="Proteomes" id="UP000325577"/>
    </source>
</evidence>
<evidence type="ECO:0000259" key="13">
    <source>
        <dbReference type="Pfam" id="PF01055"/>
    </source>
</evidence>
<name>A0A5J5ANZ6_9ASTE</name>
<comment type="similarity">
    <text evidence="3 11">Belongs to the glycosyl hydrolase 31 family.</text>
</comment>
<evidence type="ECO:0000256" key="2">
    <source>
        <dbReference type="ARBA" id="ARBA00004833"/>
    </source>
</evidence>
<dbReference type="PANTHER" id="PTHR22762">
    <property type="entry name" value="ALPHA-GLUCOSIDASE"/>
    <property type="match status" value="1"/>
</dbReference>
<evidence type="ECO:0000256" key="5">
    <source>
        <dbReference type="ARBA" id="ARBA00022801"/>
    </source>
</evidence>
<dbReference type="EMBL" id="CM018043">
    <property type="protein sequence ID" value="KAA8531137.1"/>
    <property type="molecule type" value="Genomic_DNA"/>
</dbReference>
<dbReference type="Gene3D" id="2.60.40.1180">
    <property type="entry name" value="Golgi alpha-mannosidase II"/>
    <property type="match status" value="2"/>
</dbReference>
<evidence type="ECO:0000256" key="9">
    <source>
        <dbReference type="ARBA" id="ARBA00042895"/>
    </source>
</evidence>
<dbReference type="InterPro" id="IPR000322">
    <property type="entry name" value="Glyco_hydro_31_TIM"/>
</dbReference>
<feature type="domain" description="Glycosyl hydrolase family 31 C-terminal" evidence="15">
    <location>
        <begin position="694"/>
        <end position="780"/>
    </location>
</feature>
<keyword evidence="7" id="KW-0325">Glycoprotein</keyword>
<evidence type="ECO:0000256" key="6">
    <source>
        <dbReference type="ARBA" id="ARBA00022824"/>
    </source>
</evidence>
<dbReference type="InterPro" id="IPR013780">
    <property type="entry name" value="Glyco_hydro_b"/>
</dbReference>
<evidence type="ECO:0000256" key="7">
    <source>
        <dbReference type="ARBA" id="ARBA00023180"/>
    </source>
</evidence>
<dbReference type="Pfam" id="PF13802">
    <property type="entry name" value="Gal_mutarotas_2"/>
    <property type="match status" value="1"/>
</dbReference>
<comment type="pathway">
    <text evidence="2">Glycan metabolism; N-glycan metabolism.</text>
</comment>
<reference evidence="16 17" key="1">
    <citation type="submission" date="2019-09" db="EMBL/GenBank/DDBJ databases">
        <title>A chromosome-level genome assembly of the Chinese tupelo Nyssa sinensis.</title>
        <authorList>
            <person name="Yang X."/>
            <person name="Kang M."/>
            <person name="Yang Y."/>
            <person name="Xiong H."/>
            <person name="Wang M."/>
            <person name="Zhang Z."/>
            <person name="Wang Z."/>
            <person name="Wu H."/>
            <person name="Ma T."/>
            <person name="Liu J."/>
            <person name="Xi Z."/>
        </authorList>
    </citation>
    <scope>NUCLEOTIDE SEQUENCE [LARGE SCALE GENOMIC DNA]</scope>
    <source>
        <strain evidence="16">J267</strain>
        <tissue evidence="16">Leaf</tissue>
    </source>
</reference>
<feature type="chain" id="PRO_5023853569" description="Probable glucan 1,3-alpha-glucosidase" evidence="12">
    <location>
        <begin position="25"/>
        <end position="922"/>
    </location>
</feature>
<dbReference type="CDD" id="cd06603">
    <property type="entry name" value="GH31_GANC_GANAB_alpha"/>
    <property type="match status" value="1"/>
</dbReference>
<evidence type="ECO:0000313" key="16">
    <source>
        <dbReference type="EMBL" id="KAA8531137.1"/>
    </source>
</evidence>
<dbReference type="FunFam" id="3.20.20.80:FF:000039">
    <property type="entry name" value="Glucosidase, alpha neutral C"/>
    <property type="match status" value="1"/>
</dbReference>
<dbReference type="SUPFAM" id="SSF51445">
    <property type="entry name" value="(Trans)glycosidases"/>
    <property type="match status" value="1"/>
</dbReference>
<dbReference type="Gene3D" id="3.20.20.80">
    <property type="entry name" value="Glycosidases"/>
    <property type="match status" value="2"/>
</dbReference>
<dbReference type="Pfam" id="PF01055">
    <property type="entry name" value="Glyco_hydro_31_2nd"/>
    <property type="match status" value="1"/>
</dbReference>
<dbReference type="Gene3D" id="2.60.40.1760">
    <property type="entry name" value="glycosyl hydrolase (family 31)"/>
    <property type="match status" value="1"/>
</dbReference>
<evidence type="ECO:0000256" key="8">
    <source>
        <dbReference type="ARBA" id="ARBA00023295"/>
    </source>
</evidence>
<keyword evidence="4 12" id="KW-0732">Signal</keyword>
<dbReference type="GO" id="GO:0030246">
    <property type="term" value="F:carbohydrate binding"/>
    <property type="evidence" value="ECO:0007669"/>
    <property type="project" value="InterPro"/>
</dbReference>
<dbReference type="SUPFAM" id="SSF51011">
    <property type="entry name" value="Glycosyl hydrolase domain"/>
    <property type="match status" value="1"/>
</dbReference>
<evidence type="ECO:0000256" key="10">
    <source>
        <dbReference type="ARBA" id="ARBA00073689"/>
    </source>
</evidence>
<gene>
    <name evidence="16" type="ORF">F0562_005846</name>
</gene>
<dbReference type="InterPro" id="IPR025887">
    <property type="entry name" value="Glyco_hydro_31_N_dom"/>
</dbReference>
<feature type="domain" description="Glycoside hydrolase family 31 TIM barrel" evidence="13">
    <location>
        <begin position="359"/>
        <end position="686"/>
    </location>
</feature>
<keyword evidence="6" id="KW-0256">Endoplasmic reticulum</keyword>
<dbReference type="SUPFAM" id="SSF74650">
    <property type="entry name" value="Galactose mutarotase-like"/>
    <property type="match status" value="1"/>
</dbReference>
<dbReference type="InterPro" id="IPR017853">
    <property type="entry name" value="GH"/>
</dbReference>
<dbReference type="PANTHER" id="PTHR22762:SF54">
    <property type="entry name" value="BCDNA.GH04962"/>
    <property type="match status" value="1"/>
</dbReference>
<dbReference type="InterPro" id="IPR011013">
    <property type="entry name" value="Gal_mutarotase_sf_dom"/>
</dbReference>
<dbReference type="CDD" id="cd14752">
    <property type="entry name" value="GH31_N"/>
    <property type="match status" value="1"/>
</dbReference>
<dbReference type="Pfam" id="PF21365">
    <property type="entry name" value="Glyco_hydro_31_3rd"/>
    <property type="match status" value="1"/>
</dbReference>
<dbReference type="AlphaFoldDB" id="A0A5J5ANZ6"/>
<keyword evidence="5 11" id="KW-0378">Hydrolase</keyword>
<evidence type="ECO:0000256" key="11">
    <source>
        <dbReference type="RuleBase" id="RU361185"/>
    </source>
</evidence>
<sequence>MRTVYLYHLLYLLLLVVHPSSVSSWKRDEFRNCNQTPFCKRARSRKPGSCALIATDVTIADGDLTAKLISKNPSQEDQEPIKPLILTLSAYQDGILRLKIDEDPTLDPPKKRFEVPDVIVPEFLNKKLWLQRVSKETIYDDSEYSSVMYLSDGYEAVLRHDPFEVFVREKGGKRVLSLNSHGLFDFEQLRVKNEEEDWEERFKGHTDTRPYGPQSISFDVSFYGADFVYGIPEHATSLALNPTRGPEVEDSEPYRLFNLDVFEYIHDSPFGIYGSIPFMISHGKARGTSGFFWLNAAEMQIDVLGSGWNGESSILLPSDQNRIDTLWMSEAGVVDAFFFVGPWPKDIVRQYTSVTGTLALPQLFATAYHQCRWNYRDEEDVENVDSKFDEHDIPYDVLWLDIEHTDGKKYFTWDRVLFPNPEEMQKKLDAKGRHMVTIVDPHLKRDESYYLHKEATEKGYYVKDATGKDFDGWCWPGSSSYPDMLNPEIRSWWAEKFSYKNYVGSTPSLYIWNDMNEPSVFNGPEVTMPRDALHYGGVEHRELHNAYGYYFHMATADGLVRRGDGKDRPFVLSRAFFPGSQRYGAVWTGDNSADWDHLRVSVPMILTLGLTGISFSGADVGGFFGNPEPELLVRWYQLGAYYPFFRGHAHHDTKRREPWLFGERNTELMREAIHIRYMLLPYFYTLFREANMSGIPVVRPLWMEFPADEATFSNDEAFMVGNSLLVQGVYTEGAKHASVYLPGGQSWYDLRTGTVCKGGATHKVEVSESVPSFQRAGTIIPRKDRFRRSSTQMANDPYTLVIALNTSQAAEGELYVDDGKSFEFEKGAYIHRRFVFSDGKLTSSSMSQSFHGKSQFSSDCIVERIILLGLSPGAKSALIEPANREVEIGLGPLHLRGGRSPPVLTIRKPNVRITDDWTIKTL</sequence>
<comment type="subcellular location">
    <subcellularLocation>
        <location evidence="1">Endoplasmic reticulum</location>
    </subcellularLocation>
</comment>
<evidence type="ECO:0000256" key="3">
    <source>
        <dbReference type="ARBA" id="ARBA00007806"/>
    </source>
</evidence>
<dbReference type="FunFam" id="3.20.20.80:FF:000046">
    <property type="entry name" value="Glucosidase alpha, neutral C"/>
    <property type="match status" value="1"/>
</dbReference>
<evidence type="ECO:0000256" key="12">
    <source>
        <dbReference type="SAM" id="SignalP"/>
    </source>
</evidence>
<dbReference type="GO" id="GO:0005783">
    <property type="term" value="C:endoplasmic reticulum"/>
    <property type="evidence" value="ECO:0007669"/>
    <property type="project" value="UniProtKB-SubCell"/>
</dbReference>
<evidence type="ECO:0000256" key="1">
    <source>
        <dbReference type="ARBA" id="ARBA00004240"/>
    </source>
</evidence>